<keyword evidence="9" id="KW-0406">Ion transport</keyword>
<reference evidence="21" key="3">
    <citation type="submission" date="2025-09" db="UniProtKB">
        <authorList>
            <consortium name="Ensembl"/>
        </authorList>
    </citation>
    <scope>IDENTIFICATION</scope>
</reference>
<dbReference type="EMBL" id="AFYH01217015">
    <property type="status" value="NOT_ANNOTATED_CDS"/>
    <property type="molecule type" value="Genomic_DNA"/>
</dbReference>
<evidence type="ECO:0000256" key="7">
    <source>
        <dbReference type="ARBA" id="ARBA00022989"/>
    </source>
</evidence>
<comment type="catalytic activity">
    <reaction evidence="14">
        <text>L-asparagine(in) + Na(+)(in) = L-asparagine(out) + Na(+)(out)</text>
        <dbReference type="Rhea" id="RHEA:71383"/>
        <dbReference type="ChEBI" id="CHEBI:29101"/>
        <dbReference type="ChEBI" id="CHEBI:58048"/>
    </reaction>
</comment>
<evidence type="ECO:0000256" key="6">
    <source>
        <dbReference type="ARBA" id="ARBA00022970"/>
    </source>
</evidence>
<dbReference type="AlphaFoldDB" id="H3AG93"/>
<dbReference type="Proteomes" id="UP000008672">
    <property type="component" value="Unassembled WGS sequence"/>
</dbReference>
<evidence type="ECO:0000256" key="4">
    <source>
        <dbReference type="ARBA" id="ARBA00022448"/>
    </source>
</evidence>
<evidence type="ECO:0000256" key="16">
    <source>
        <dbReference type="ARBA" id="ARBA00039331"/>
    </source>
</evidence>
<evidence type="ECO:0000256" key="17">
    <source>
        <dbReference type="ARBA" id="ARBA00042869"/>
    </source>
</evidence>
<dbReference type="PANTHER" id="PTHR22950:SF192">
    <property type="entry name" value="SODIUM-COUPLED NEUTRAL AMINO ACID TRANSPORTER 7"/>
    <property type="match status" value="1"/>
</dbReference>
<evidence type="ECO:0000256" key="11">
    <source>
        <dbReference type="ARBA" id="ARBA00023201"/>
    </source>
</evidence>
<evidence type="ECO:0000259" key="20">
    <source>
        <dbReference type="Pfam" id="PF01490"/>
    </source>
</evidence>
<evidence type="ECO:0000256" key="14">
    <source>
        <dbReference type="ARBA" id="ARBA00034241"/>
    </source>
</evidence>
<evidence type="ECO:0000256" key="1">
    <source>
        <dbReference type="ARBA" id="ARBA00004155"/>
    </source>
</evidence>
<dbReference type="EMBL" id="AFYH01217016">
    <property type="status" value="NOT_ANNOTATED_CDS"/>
    <property type="molecule type" value="Genomic_DNA"/>
</dbReference>
<evidence type="ECO:0000256" key="2">
    <source>
        <dbReference type="ARBA" id="ARBA00004489"/>
    </source>
</evidence>
<dbReference type="Ensembl" id="ENSLACT00000008732.1">
    <property type="protein sequence ID" value="ENSLACP00000008664.1"/>
    <property type="gene ID" value="ENSLACG00000007659.1"/>
</dbReference>
<keyword evidence="22" id="KW-1185">Reference proteome</keyword>
<proteinExistence type="inferred from homology"/>
<feature type="transmembrane region" description="Helical" evidence="19">
    <location>
        <begin position="168"/>
        <end position="190"/>
    </location>
</feature>
<dbReference type="PANTHER" id="PTHR22950">
    <property type="entry name" value="AMINO ACID TRANSPORTER"/>
    <property type="match status" value="1"/>
</dbReference>
<comment type="similarity">
    <text evidence="3">Belongs to the amino acid/polyamine transporter 2 family.</text>
</comment>
<dbReference type="EMBL" id="AFYH01217017">
    <property type="status" value="NOT_ANNOTATED_CDS"/>
    <property type="molecule type" value="Genomic_DNA"/>
</dbReference>
<evidence type="ECO:0000256" key="12">
    <source>
        <dbReference type="ARBA" id="ARBA00023228"/>
    </source>
</evidence>
<dbReference type="HOGENOM" id="CLU_093508_0_0_1"/>
<dbReference type="GO" id="GO:0030424">
    <property type="term" value="C:axon"/>
    <property type="evidence" value="ECO:0007669"/>
    <property type="project" value="UniProtKB-SubCell"/>
</dbReference>
<evidence type="ECO:0000256" key="8">
    <source>
        <dbReference type="ARBA" id="ARBA00023053"/>
    </source>
</evidence>
<dbReference type="GO" id="GO:0006814">
    <property type="term" value="P:sodium ion transport"/>
    <property type="evidence" value="ECO:0007669"/>
    <property type="project" value="UniProtKB-KW"/>
</dbReference>
<reference evidence="22" key="1">
    <citation type="submission" date="2011-08" db="EMBL/GenBank/DDBJ databases">
        <title>The draft genome of Latimeria chalumnae.</title>
        <authorList>
            <person name="Di Palma F."/>
            <person name="Alfoldi J."/>
            <person name="Johnson J."/>
            <person name="Berlin A."/>
            <person name="Gnerre S."/>
            <person name="Jaffe D."/>
            <person name="MacCallum I."/>
            <person name="Young S."/>
            <person name="Walker B.J."/>
            <person name="Lander E."/>
            <person name="Lindblad-Toh K."/>
        </authorList>
    </citation>
    <scope>NUCLEOTIDE SEQUENCE [LARGE SCALE GENOMIC DNA]</scope>
    <source>
        <strain evidence="22">Wild caught</strain>
    </source>
</reference>
<keyword evidence="12" id="KW-0458">Lysosome</keyword>
<dbReference type="STRING" id="7897.ENSLACP00000008664"/>
<dbReference type="GO" id="GO:0015182">
    <property type="term" value="F:L-asparagine transmembrane transporter activity"/>
    <property type="evidence" value="ECO:0007669"/>
    <property type="project" value="TreeGrafter"/>
</dbReference>
<feature type="transmembrane region" description="Helical" evidence="19">
    <location>
        <begin position="48"/>
        <end position="67"/>
    </location>
</feature>
<keyword evidence="7 19" id="KW-1133">Transmembrane helix</keyword>
<organism evidence="21 22">
    <name type="scientific">Latimeria chalumnae</name>
    <name type="common">Coelacanth</name>
    <dbReference type="NCBI Taxonomy" id="7897"/>
    <lineage>
        <taxon>Eukaryota</taxon>
        <taxon>Metazoa</taxon>
        <taxon>Chordata</taxon>
        <taxon>Craniata</taxon>
        <taxon>Vertebrata</taxon>
        <taxon>Euteleostomi</taxon>
        <taxon>Coelacanthiformes</taxon>
        <taxon>Coelacanthidae</taxon>
        <taxon>Latimeria</taxon>
    </lineage>
</organism>
<evidence type="ECO:0000313" key="22">
    <source>
        <dbReference type="Proteomes" id="UP000008672"/>
    </source>
</evidence>
<feature type="transmembrane region" description="Helical" evidence="19">
    <location>
        <begin position="202"/>
        <end position="221"/>
    </location>
</feature>
<keyword evidence="10 19" id="KW-0472">Membrane</keyword>
<comment type="catalytic activity">
    <reaction evidence="15">
        <text>L-glutamine(in) + Na(+)(in) = L-glutamine(out) + Na(+)(out)</text>
        <dbReference type="Rhea" id="RHEA:68236"/>
        <dbReference type="ChEBI" id="CHEBI:29101"/>
        <dbReference type="ChEBI" id="CHEBI:58359"/>
    </reaction>
</comment>
<dbReference type="GO" id="GO:0015186">
    <property type="term" value="F:L-glutamine transmembrane transporter activity"/>
    <property type="evidence" value="ECO:0007669"/>
    <property type="project" value="TreeGrafter"/>
</dbReference>
<dbReference type="Pfam" id="PF01490">
    <property type="entry name" value="Aa_trans"/>
    <property type="match status" value="1"/>
</dbReference>
<feature type="transmembrane region" description="Helical" evidence="19">
    <location>
        <begin position="79"/>
        <end position="102"/>
    </location>
</feature>
<evidence type="ECO:0000256" key="9">
    <source>
        <dbReference type="ARBA" id="ARBA00023065"/>
    </source>
</evidence>
<keyword evidence="13" id="KW-0966">Cell projection</keyword>
<feature type="domain" description="Amino acid transporter transmembrane" evidence="20">
    <location>
        <begin position="47"/>
        <end position="252"/>
    </location>
</feature>
<feature type="transmembrane region" description="Helical" evidence="19">
    <location>
        <begin position="123"/>
        <end position="148"/>
    </location>
</feature>
<dbReference type="InParanoid" id="H3AG93"/>
<sequence length="253" mass="27563">MSHYEGSLNSKYHDFRWSEDARERARLLQSPSMESGPKVVSKNGTGGTSAFSSVFIVVNAALGARLLNFPAALNTAGVAAAGIAVQMCLLVFIISGLVVLAYSSQVSNEGTYQEVVRVICGRVICVLCEITITVYTFGTCIVFLIIIGDQLDKLIAAMAYKPKAAVSSHWYTDHKFTISLTSILAILLSIPKEIGFQKYARSRLVIGTWYITVVIIIKYFWPDPEISAGDVPSSPSSWTVVLNAMPTTCFAFQ</sequence>
<name>H3AG93_LATCH</name>
<evidence type="ECO:0000256" key="18">
    <source>
        <dbReference type="ARBA" id="ARBA00045740"/>
    </source>
</evidence>
<evidence type="ECO:0000256" key="3">
    <source>
        <dbReference type="ARBA" id="ARBA00008066"/>
    </source>
</evidence>
<keyword evidence="5 19" id="KW-0812">Transmembrane</keyword>
<dbReference type="InterPro" id="IPR013057">
    <property type="entry name" value="AA_transpt_TM"/>
</dbReference>
<comment type="function">
    <text evidence="18">Symporter that selectively cotransports sodium ions and amino acids, such as L-glutamine and L-asparagine from the lysosome into the cytoplasm and may participates in mTORC1 activation. The transport activity requires an acidic lysosomal lumen.</text>
</comment>
<comment type="subcellular location">
    <subcellularLocation>
        <location evidence="2">Cell projection</location>
        <location evidence="2">Axon</location>
    </subcellularLocation>
    <subcellularLocation>
        <location evidence="1">Lysosome membrane</location>
        <topology evidence="1">Multi-pass membrane protein</topology>
    </subcellularLocation>
</comment>
<reference evidence="21" key="2">
    <citation type="submission" date="2025-08" db="UniProtKB">
        <authorList>
            <consortium name="Ensembl"/>
        </authorList>
    </citation>
    <scope>IDENTIFICATION</scope>
</reference>
<dbReference type="eggNOG" id="KOG1305">
    <property type="taxonomic scope" value="Eukaryota"/>
</dbReference>
<keyword evidence="11" id="KW-0739">Sodium transport</keyword>
<evidence type="ECO:0000256" key="5">
    <source>
        <dbReference type="ARBA" id="ARBA00022692"/>
    </source>
</evidence>
<evidence type="ECO:0000256" key="15">
    <source>
        <dbReference type="ARBA" id="ARBA00034242"/>
    </source>
</evidence>
<accession>H3AG93</accession>
<dbReference type="EMBL" id="AFYH01217018">
    <property type="status" value="NOT_ANNOTATED_CDS"/>
    <property type="molecule type" value="Genomic_DNA"/>
</dbReference>
<keyword evidence="8" id="KW-0915">Sodium</keyword>
<evidence type="ECO:0000256" key="19">
    <source>
        <dbReference type="SAM" id="Phobius"/>
    </source>
</evidence>
<dbReference type="OMA" id="NFPYAFF"/>
<evidence type="ECO:0000256" key="13">
    <source>
        <dbReference type="ARBA" id="ARBA00023273"/>
    </source>
</evidence>
<protein>
    <recommendedName>
        <fullName evidence="16">Sodium-coupled neutral amino acid transporter 7</fullName>
    </recommendedName>
    <alternativeName>
        <fullName evidence="17">Solute carrier family 38 member 7</fullName>
    </alternativeName>
</protein>
<evidence type="ECO:0000256" key="10">
    <source>
        <dbReference type="ARBA" id="ARBA00023136"/>
    </source>
</evidence>
<dbReference type="GeneTree" id="ENSGT00940000158136"/>
<dbReference type="GO" id="GO:0005765">
    <property type="term" value="C:lysosomal membrane"/>
    <property type="evidence" value="ECO:0007669"/>
    <property type="project" value="UniProtKB-SubCell"/>
</dbReference>
<keyword evidence="4" id="KW-0813">Transport</keyword>
<evidence type="ECO:0000313" key="21">
    <source>
        <dbReference type="Ensembl" id="ENSLACP00000008664.1"/>
    </source>
</evidence>
<keyword evidence="6" id="KW-0029">Amino-acid transport</keyword>